<accession>A0ACD3YXK0</accession>
<keyword evidence="2" id="KW-1185">Reference proteome</keyword>
<name>A0ACD3YXK0_FUSSC</name>
<evidence type="ECO:0000313" key="2">
    <source>
        <dbReference type="Proteomes" id="UP000830768"/>
    </source>
</evidence>
<sequence>MAIDLDQQKGSVFKVKEYMDSVSRKLALPGLSNLEAVEQEGSEAHPPLDTDTQDAKTSYSSDLLSILQRCQRRSAKGEPFWPDGLLKRIMTRDRVLESINPHARASIDAIVPPEKMELGLSSRGLVKIYALLSLLGKSEQILAFIEEGLRDEDLPLFYDGADFLVGGQALRCFQGWQCSERSLFDSQQWGFVVPSLRLAPDGSPKRYNLDSRAIMPWAYDSTKPVLEIPGVNGSEASKVHRITIDPDSQELWEPLQKMGLDDTFFALKSLSPKDGDKETFRKELGLRRLSKTRHKHLVTLLASISHNGGYYLLFPYAECDLLQFWKDWHPKPPPQDMEETRWLIRQLSGLVGAMITIHKQAQCHGNICPQNIHCLRSSHDPRGLVVLSSYGIPSLSRAKSNPGSVSPRYWRLRDNVHGDSIPPAYDIWSLGFVFLEFITWFLGGGKLLRQFESRWISQPPGGSTTSSTSEEDITEGHTHSLGIFQLGESAKADERSDSPHVNREAKEWLEELQGHQNCTNFIKDTLFIIEKIMCSNFSRGLRQKAFYSGIQQEFDRLYQQCGGDISAYPSPSGPVSS</sequence>
<evidence type="ECO:0000313" key="1">
    <source>
        <dbReference type="EMBL" id="UPK93592.1"/>
    </source>
</evidence>
<protein>
    <submittedName>
        <fullName evidence="1">Uncharacterized protein</fullName>
    </submittedName>
</protein>
<dbReference type="Proteomes" id="UP000830768">
    <property type="component" value="Chromosome 4"/>
</dbReference>
<gene>
    <name evidence="1" type="ORF">LCI18_004527</name>
</gene>
<proteinExistence type="predicted"/>
<dbReference type="EMBL" id="CP090033">
    <property type="protein sequence ID" value="UPK93592.1"/>
    <property type="molecule type" value="Genomic_DNA"/>
</dbReference>
<organism evidence="1 2">
    <name type="scientific">Fusarium solani subsp. cucurbitae</name>
    <name type="common">Neocosmosporum cucurbitae</name>
    <dbReference type="NCBI Taxonomy" id="2747967"/>
    <lineage>
        <taxon>Eukaryota</taxon>
        <taxon>Fungi</taxon>
        <taxon>Dikarya</taxon>
        <taxon>Ascomycota</taxon>
        <taxon>Pezizomycotina</taxon>
        <taxon>Sordariomycetes</taxon>
        <taxon>Hypocreomycetidae</taxon>
        <taxon>Hypocreales</taxon>
        <taxon>Nectriaceae</taxon>
        <taxon>Fusarium</taxon>
        <taxon>Fusarium solani species complex</taxon>
    </lineage>
</organism>
<reference evidence="1" key="1">
    <citation type="submission" date="2021-11" db="EMBL/GenBank/DDBJ databases">
        <title>Fusarium solani-melongenae Genome sequencing and assembly.</title>
        <authorList>
            <person name="Xie S."/>
            <person name="Huang L."/>
            <person name="Zhang X."/>
        </authorList>
    </citation>
    <scope>NUCLEOTIDE SEQUENCE</scope>
    <source>
        <strain evidence="1">CRI 24-3</strain>
    </source>
</reference>